<dbReference type="AlphaFoldDB" id="A0A199UUE6"/>
<accession>A0A199UUE6</accession>
<sequence>MKSTGRKWRDYKCDLKAAHFDEHASLKELYKKVPEDVIKDQWIYLVDFWTSDEGKRKYDPQKKEPQHVEVYLKTHVYKDRTFMDRKTANDLKKKLIETSEGSTSQRKIAWQGDPYSEIIGKDKRGYVRGVGMGPTPKDILNSSCLRRFEGLRMTNFDETIVEENIRQMKEQMERLKMQVQDQNKIILDQNKSIAELKYMVQYLANNQPMQVQHLNCRAHYDWI</sequence>
<dbReference type="EMBL" id="LSRQ01004932">
    <property type="protein sequence ID" value="OAY68432.1"/>
    <property type="molecule type" value="Genomic_DNA"/>
</dbReference>
<evidence type="ECO:0000256" key="1">
    <source>
        <dbReference type="SAM" id="Coils"/>
    </source>
</evidence>
<dbReference type="Proteomes" id="UP000092600">
    <property type="component" value="Unassembled WGS sequence"/>
</dbReference>
<proteinExistence type="predicted"/>
<gene>
    <name evidence="2" type="ORF">ACMD2_21075</name>
</gene>
<evidence type="ECO:0008006" key="4">
    <source>
        <dbReference type="Google" id="ProtNLM"/>
    </source>
</evidence>
<dbReference type="InterPro" id="IPR004252">
    <property type="entry name" value="Probable_transposase_24"/>
</dbReference>
<dbReference type="PANTHER" id="PTHR33144">
    <property type="entry name" value="OS10G0409366 PROTEIN-RELATED"/>
    <property type="match status" value="1"/>
</dbReference>
<dbReference type="Pfam" id="PF03004">
    <property type="entry name" value="Transposase_24"/>
    <property type="match status" value="1"/>
</dbReference>
<evidence type="ECO:0000313" key="2">
    <source>
        <dbReference type="EMBL" id="OAY68432.1"/>
    </source>
</evidence>
<feature type="coiled-coil region" evidence="1">
    <location>
        <begin position="158"/>
        <end position="185"/>
    </location>
</feature>
<keyword evidence="1" id="KW-0175">Coiled coil</keyword>
<organism evidence="2 3">
    <name type="scientific">Ananas comosus</name>
    <name type="common">Pineapple</name>
    <name type="synonym">Ananas ananas</name>
    <dbReference type="NCBI Taxonomy" id="4615"/>
    <lineage>
        <taxon>Eukaryota</taxon>
        <taxon>Viridiplantae</taxon>
        <taxon>Streptophyta</taxon>
        <taxon>Embryophyta</taxon>
        <taxon>Tracheophyta</taxon>
        <taxon>Spermatophyta</taxon>
        <taxon>Magnoliopsida</taxon>
        <taxon>Liliopsida</taxon>
        <taxon>Poales</taxon>
        <taxon>Bromeliaceae</taxon>
        <taxon>Bromelioideae</taxon>
        <taxon>Ananas</taxon>
    </lineage>
</organism>
<evidence type="ECO:0000313" key="3">
    <source>
        <dbReference type="Proteomes" id="UP000092600"/>
    </source>
</evidence>
<reference evidence="2 3" key="1">
    <citation type="journal article" date="2016" name="DNA Res.">
        <title>The draft genome of MD-2 pineapple using hybrid error correction of long reads.</title>
        <authorList>
            <person name="Redwan R.M."/>
            <person name="Saidin A."/>
            <person name="Kumar S.V."/>
        </authorList>
    </citation>
    <scope>NUCLEOTIDE SEQUENCE [LARGE SCALE GENOMIC DNA]</scope>
    <source>
        <strain evidence="3">cv. MD2</strain>
        <tissue evidence="2">Leaf</tissue>
    </source>
</reference>
<dbReference type="PANTHER" id="PTHR33144:SF16">
    <property type="entry name" value="OS02G0129000 PROTEIN"/>
    <property type="match status" value="1"/>
</dbReference>
<protein>
    <recommendedName>
        <fullName evidence="4">Transposase, Ptta/En/Spm, plant</fullName>
    </recommendedName>
</protein>
<comment type="caution">
    <text evidence="2">The sequence shown here is derived from an EMBL/GenBank/DDBJ whole genome shotgun (WGS) entry which is preliminary data.</text>
</comment>
<name>A0A199UUE6_ANACO</name>
<dbReference type="STRING" id="4615.A0A199UUE6"/>